<evidence type="ECO:0000313" key="3">
    <source>
        <dbReference type="Proteomes" id="UP000544054"/>
    </source>
</evidence>
<feature type="domain" description="Lipocalin-like" evidence="1">
    <location>
        <begin position="33"/>
        <end position="132"/>
    </location>
</feature>
<dbReference type="Pfam" id="PF13648">
    <property type="entry name" value="Lipocalin_4"/>
    <property type="match status" value="1"/>
</dbReference>
<dbReference type="EMBL" id="JABBGI010000017">
    <property type="protein sequence ID" value="NML70949.1"/>
    <property type="molecule type" value="Genomic_DNA"/>
</dbReference>
<dbReference type="RefSeq" id="WP_169235461.1">
    <property type="nucleotide sequence ID" value="NZ_JABBGI010000017.1"/>
</dbReference>
<protein>
    <recommendedName>
        <fullName evidence="1">Lipocalin-like domain-containing protein</fullName>
    </recommendedName>
</protein>
<dbReference type="Proteomes" id="UP000544054">
    <property type="component" value="Unassembled WGS sequence"/>
</dbReference>
<comment type="caution">
    <text evidence="2">The sequence shown here is derived from an EMBL/GenBank/DDBJ whole genome shotgun (WGS) entry which is preliminary data.</text>
</comment>
<evidence type="ECO:0000313" key="2">
    <source>
        <dbReference type="EMBL" id="NML70949.1"/>
    </source>
</evidence>
<gene>
    <name evidence="2" type="ORF">HHL23_14260</name>
</gene>
<evidence type="ECO:0000259" key="1">
    <source>
        <dbReference type="Pfam" id="PF13648"/>
    </source>
</evidence>
<dbReference type="AlphaFoldDB" id="A0A7Y0FSZ5"/>
<dbReference type="InterPro" id="IPR024311">
    <property type="entry name" value="Lipocalin-like"/>
</dbReference>
<sequence length="156" mass="17339">MIKRNLFLSIAVLGLLSCNNNDDDTMEVSEPTITGKWQPSKYMAYSGKDGSIIANESSDANVCDKKGSLDMSSAGKWHEIIYFGNTEAQCQVDAEVTGDYTYDSASKKIHLKNSDGTTEVYTLKKITNTELEVITDYFDTNGDGIKDEYTNVYKKL</sequence>
<organism evidence="2 3">
    <name type="scientific">Chryseobacterium antibioticum</name>
    <dbReference type="NCBI Taxonomy" id="2728847"/>
    <lineage>
        <taxon>Bacteria</taxon>
        <taxon>Pseudomonadati</taxon>
        <taxon>Bacteroidota</taxon>
        <taxon>Flavobacteriia</taxon>
        <taxon>Flavobacteriales</taxon>
        <taxon>Weeksellaceae</taxon>
        <taxon>Chryseobacterium group</taxon>
        <taxon>Chryseobacterium</taxon>
    </lineage>
</organism>
<accession>A0A7Y0FSZ5</accession>
<dbReference type="PROSITE" id="PS51257">
    <property type="entry name" value="PROKAR_LIPOPROTEIN"/>
    <property type="match status" value="1"/>
</dbReference>
<name>A0A7Y0FSZ5_9FLAO</name>
<proteinExistence type="predicted"/>
<keyword evidence="3" id="KW-1185">Reference proteome</keyword>
<reference evidence="2 3" key="1">
    <citation type="submission" date="2020-04" db="EMBL/GenBank/DDBJ databases">
        <title>Chryseobacterium sp. RP-3-3 sp. nov., isolated from Jeju soil.</title>
        <authorList>
            <person name="Dahal R.H."/>
        </authorList>
    </citation>
    <scope>NUCLEOTIDE SEQUENCE [LARGE SCALE GENOMIC DNA]</scope>
    <source>
        <strain evidence="2 3">RP-3-3</strain>
    </source>
</reference>